<sequence>MFDEENPLTQAAQLQMERHLYAGWEAYANLQRIRAAEIFGKALKIAESINDNRNIVLFRFWRGECLFRANKLNQALDVIVPTMKEENTEAGTADIFKLFTLYIEVAYNLPVSLESIKKAYQRTENFLYNSGNQNWRHRLLWLQAQLYPGLFHSKKLLKCV</sequence>
<dbReference type="Proteomes" id="UP000637383">
    <property type="component" value="Unassembled WGS sequence"/>
</dbReference>
<protein>
    <submittedName>
        <fullName evidence="1">Uncharacterized protein</fullName>
    </submittedName>
</protein>
<evidence type="ECO:0000313" key="1">
    <source>
        <dbReference type="EMBL" id="MBD2738105.1"/>
    </source>
</evidence>
<accession>A0ABR8KII3</accession>
<gene>
    <name evidence="1" type="ORF">H6H03_30185</name>
</gene>
<keyword evidence="2" id="KW-1185">Reference proteome</keyword>
<dbReference type="EMBL" id="JACJTU010000043">
    <property type="protein sequence ID" value="MBD2738105.1"/>
    <property type="molecule type" value="Genomic_DNA"/>
</dbReference>
<name>A0ABR8KII3_9NOSO</name>
<evidence type="ECO:0000313" key="2">
    <source>
        <dbReference type="Proteomes" id="UP000637383"/>
    </source>
</evidence>
<proteinExistence type="predicted"/>
<organism evidence="1 2">
    <name type="scientific">Nostoc paludosum FACHB-159</name>
    <dbReference type="NCBI Taxonomy" id="2692908"/>
    <lineage>
        <taxon>Bacteria</taxon>
        <taxon>Bacillati</taxon>
        <taxon>Cyanobacteriota</taxon>
        <taxon>Cyanophyceae</taxon>
        <taxon>Nostocales</taxon>
        <taxon>Nostocaceae</taxon>
        <taxon>Nostoc</taxon>
    </lineage>
</organism>
<dbReference type="InterPro" id="IPR011990">
    <property type="entry name" value="TPR-like_helical_dom_sf"/>
</dbReference>
<dbReference type="SUPFAM" id="SSF48452">
    <property type="entry name" value="TPR-like"/>
    <property type="match status" value="1"/>
</dbReference>
<comment type="caution">
    <text evidence="1">The sequence shown here is derived from an EMBL/GenBank/DDBJ whole genome shotgun (WGS) entry which is preliminary data.</text>
</comment>
<reference evidence="1 2" key="1">
    <citation type="journal article" date="2020" name="ISME J.">
        <title>Comparative genomics reveals insights into cyanobacterial evolution and habitat adaptation.</title>
        <authorList>
            <person name="Chen M.Y."/>
            <person name="Teng W.K."/>
            <person name="Zhao L."/>
            <person name="Hu C.X."/>
            <person name="Zhou Y.K."/>
            <person name="Han B.P."/>
            <person name="Song L.R."/>
            <person name="Shu W.S."/>
        </authorList>
    </citation>
    <scope>NUCLEOTIDE SEQUENCE [LARGE SCALE GENOMIC DNA]</scope>
    <source>
        <strain evidence="1 2">FACHB-159</strain>
    </source>
</reference>
<dbReference type="RefSeq" id="WP_190958663.1">
    <property type="nucleotide sequence ID" value="NZ_JACJTU010000043.1"/>
</dbReference>